<evidence type="ECO:0000259" key="2">
    <source>
        <dbReference type="Pfam" id="PF07859"/>
    </source>
</evidence>
<protein>
    <submittedName>
        <fullName evidence="3">Alpha/beta hydrolase</fullName>
    </submittedName>
</protein>
<feature type="domain" description="Alpha/beta hydrolase fold-3" evidence="2">
    <location>
        <begin position="85"/>
        <end position="295"/>
    </location>
</feature>
<accession>A0ABY7GUH3</accession>
<proteinExistence type="predicted"/>
<dbReference type="Pfam" id="PF07859">
    <property type="entry name" value="Abhydrolase_3"/>
    <property type="match status" value="1"/>
</dbReference>
<dbReference type="PANTHER" id="PTHR48081">
    <property type="entry name" value="AB HYDROLASE SUPERFAMILY PROTEIN C4A8.06C"/>
    <property type="match status" value="1"/>
</dbReference>
<dbReference type="RefSeq" id="WP_269032905.1">
    <property type="nucleotide sequence ID" value="NZ_CP114040.1"/>
</dbReference>
<dbReference type="PANTHER" id="PTHR48081:SF8">
    <property type="entry name" value="ALPHA_BETA HYDROLASE FOLD-3 DOMAIN-CONTAINING PROTEIN-RELATED"/>
    <property type="match status" value="1"/>
</dbReference>
<keyword evidence="1 3" id="KW-0378">Hydrolase</keyword>
<evidence type="ECO:0000256" key="1">
    <source>
        <dbReference type="ARBA" id="ARBA00022801"/>
    </source>
</evidence>
<sequence>MKTTRALVDRELAPFLDAVAPLDFTPENLPEIRRTADATPPLPAPTTGAVTREEVTIPGRDGAPPVRALVYRPAEVEAGARLPAVLHLHGGGFVIWRPEINDARNRHIAADIGCVVVSVDYRLAPETAFPGPLEDCYTGLLWLHSHADALQVDPARIAVQGESAGGGLAAALALLARDRGEVPLAFQLLVYPMLDDRTGSREADGPNEYAGQFVWTPASNRFGWRAMLGHEPGRGDVSPYCAPARAVDLAGLPPTFMQVGALDLFVDEDIDYARRLLRAGVPTELHVYPGAFHGFDILPGTRIGAAFLREAHEALRRALAR</sequence>
<keyword evidence="4" id="KW-1185">Reference proteome</keyword>
<dbReference type="InterPro" id="IPR013094">
    <property type="entry name" value="AB_hydrolase_3"/>
</dbReference>
<dbReference type="InterPro" id="IPR029058">
    <property type="entry name" value="AB_hydrolase_fold"/>
</dbReference>
<organism evidence="3 4">
    <name type="scientific">Nannocystis punicea</name>
    <dbReference type="NCBI Taxonomy" id="2995304"/>
    <lineage>
        <taxon>Bacteria</taxon>
        <taxon>Pseudomonadati</taxon>
        <taxon>Myxococcota</taxon>
        <taxon>Polyangia</taxon>
        <taxon>Nannocystales</taxon>
        <taxon>Nannocystaceae</taxon>
        <taxon>Nannocystis</taxon>
    </lineage>
</organism>
<dbReference type="GO" id="GO:0016787">
    <property type="term" value="F:hydrolase activity"/>
    <property type="evidence" value="ECO:0007669"/>
    <property type="project" value="UniProtKB-KW"/>
</dbReference>
<dbReference type="InterPro" id="IPR050300">
    <property type="entry name" value="GDXG_lipolytic_enzyme"/>
</dbReference>
<evidence type="ECO:0000313" key="3">
    <source>
        <dbReference type="EMBL" id="WAS90578.1"/>
    </source>
</evidence>
<evidence type="ECO:0000313" key="4">
    <source>
        <dbReference type="Proteomes" id="UP001164459"/>
    </source>
</evidence>
<name>A0ABY7GUH3_9BACT</name>
<dbReference type="SUPFAM" id="SSF53474">
    <property type="entry name" value="alpha/beta-Hydrolases"/>
    <property type="match status" value="1"/>
</dbReference>
<dbReference type="Gene3D" id="3.40.50.1820">
    <property type="entry name" value="alpha/beta hydrolase"/>
    <property type="match status" value="1"/>
</dbReference>
<dbReference type="EMBL" id="CP114040">
    <property type="protein sequence ID" value="WAS90578.1"/>
    <property type="molecule type" value="Genomic_DNA"/>
</dbReference>
<reference evidence="3" key="1">
    <citation type="submission" date="2022-11" db="EMBL/GenBank/DDBJ databases">
        <title>Minimal conservation of predation-associated metabolite biosynthetic gene clusters underscores biosynthetic potential of Myxococcota including descriptions for ten novel species: Archangium lansinium sp. nov., Myxococcus landrumus sp. nov., Nannocystis bai.</title>
        <authorList>
            <person name="Ahearne A."/>
            <person name="Stevens C."/>
            <person name="Dowd S."/>
        </authorList>
    </citation>
    <scope>NUCLEOTIDE SEQUENCE</scope>
    <source>
        <strain evidence="3">Fl3</strain>
    </source>
</reference>
<dbReference type="Proteomes" id="UP001164459">
    <property type="component" value="Chromosome"/>
</dbReference>
<gene>
    <name evidence="3" type="ORF">O0S08_30695</name>
</gene>